<proteinExistence type="predicted"/>
<dbReference type="InterPro" id="IPR001650">
    <property type="entry name" value="Helicase_C-like"/>
</dbReference>
<dbReference type="PROSITE" id="PS51194">
    <property type="entry name" value="HELICASE_CTER"/>
    <property type="match status" value="1"/>
</dbReference>
<keyword evidence="2" id="KW-0067">ATP-binding</keyword>
<gene>
    <name evidence="5" type="ordered locus">MK0244</name>
</gene>
<dbReference type="AlphaFoldDB" id="Q8TGZ9"/>
<evidence type="ECO:0000313" key="5">
    <source>
        <dbReference type="EMBL" id="AAM01461.1"/>
    </source>
</evidence>
<dbReference type="PANTHER" id="PTHR47957:SF3">
    <property type="entry name" value="ATP-DEPENDENT HELICASE HRQ1"/>
    <property type="match status" value="1"/>
</dbReference>
<dbReference type="KEGG" id="mka:MK0244"/>
<keyword evidence="1" id="KW-0547">Nucleotide-binding</keyword>
<dbReference type="Gene3D" id="3.40.50.300">
    <property type="entry name" value="P-loop containing nucleotide triphosphate hydrolases"/>
    <property type="match status" value="2"/>
</dbReference>
<dbReference type="InParanoid" id="Q8TGZ9"/>
<dbReference type="EMBL" id="AE009439">
    <property type="protein sequence ID" value="AAM01461.1"/>
    <property type="molecule type" value="Genomic_DNA"/>
</dbReference>
<organism evidence="5 6">
    <name type="scientific">Methanopyrus kandleri (strain AV19 / DSM 6324 / JCM 9639 / NBRC 100938)</name>
    <dbReference type="NCBI Taxonomy" id="190192"/>
    <lineage>
        <taxon>Archaea</taxon>
        <taxon>Methanobacteriati</taxon>
        <taxon>Methanobacteriota</taxon>
        <taxon>Methanomada group</taxon>
        <taxon>Methanopyri</taxon>
        <taxon>Methanopyrales</taxon>
        <taxon>Methanopyraceae</taxon>
        <taxon>Methanopyrus</taxon>
    </lineage>
</organism>
<name>Q8TGZ9_METKA</name>
<feature type="domain" description="Helicase ATP-binding" evidence="3">
    <location>
        <begin position="45"/>
        <end position="186"/>
    </location>
</feature>
<evidence type="ECO:0000313" key="6">
    <source>
        <dbReference type="Proteomes" id="UP000001826"/>
    </source>
</evidence>
<dbReference type="GO" id="GO:0003676">
    <property type="term" value="F:nucleic acid binding"/>
    <property type="evidence" value="ECO:0007669"/>
    <property type="project" value="InterPro"/>
</dbReference>
<protein>
    <submittedName>
        <fullName evidence="5">Distinct Superfamily II helicase family with a unique C-terminal domain including a metal-binding cysteine cluster</fullName>
    </submittedName>
</protein>
<accession>Q8TGZ9</accession>
<evidence type="ECO:0000259" key="3">
    <source>
        <dbReference type="PROSITE" id="PS51192"/>
    </source>
</evidence>
<dbReference type="InterPro" id="IPR014001">
    <property type="entry name" value="Helicase_ATP-bd"/>
</dbReference>
<dbReference type="GO" id="GO:0005524">
    <property type="term" value="F:ATP binding"/>
    <property type="evidence" value="ECO:0007669"/>
    <property type="project" value="UniProtKB-KW"/>
</dbReference>
<dbReference type="GO" id="GO:0006289">
    <property type="term" value="P:nucleotide-excision repair"/>
    <property type="evidence" value="ECO:0007669"/>
    <property type="project" value="TreeGrafter"/>
</dbReference>
<keyword evidence="5" id="KW-0378">Hydrolase</keyword>
<dbReference type="Proteomes" id="UP000001826">
    <property type="component" value="Chromosome"/>
</dbReference>
<sequence length="676" mass="77257">MGVRSMEARWELEWEGEEPEGAGIPLSRFSKRLPDVEAYRHQVETAEAFENGHVLLTAGMGAGKTEAALAAIEHERTFPAVFVYPTKALARDQAERMIRYGYDVVIADGDHPGWRARIQEAEIVVTNPQMIWIHARRGLQFWEFLTDVARCLVWDEVHFYGPRQVNLLLGIVRALRDRRHLFMSGTVGHPDSFCGEVERATGETCTHVRGRGKMAPRKFVVRNTAKMADLLEDITRYVREDSKTLVFFRTRAQAEHAYQVLCRRYGLEGYVTLHHGALPRDERRRAEREFKRGRASVMITVKTLEVGIDVGSVTRVVHYGIPDRVSDFWQREGRAGRRGQEAESVIYPADPWTSFVTRTPRRFREAYLEGKVERILAYAQSHLAAPPESNPTESFYGEKDAYRVVREDNPRAVLRDQVDPEDVPRAWAPGCAFRAAGEIWVVSGPPDRETLMIPAVPAEEYDPTVAQLIEEGWWTYPRIEVYAEGEEECGIGYVELRWTDTVLSPPPDEPERPILVEHGDITIRVKAYYIRLEDPDLRRRVGADSAEHAVHALNYALKLKHGVPLSLLNHYVHRPVESLIPEESDREAFLLIYESPPAVMPLLEWESAVEEAIILARKENPRNLRLPRCPWPKEDVVTFESLIERYLLGILQLAEKLREREGLPDGVEGRQPKCGV</sequence>
<dbReference type="PaxDb" id="190192-MK0244"/>
<evidence type="ECO:0000256" key="2">
    <source>
        <dbReference type="ARBA" id="ARBA00022840"/>
    </source>
</evidence>
<dbReference type="SUPFAM" id="SSF52540">
    <property type="entry name" value="P-loop containing nucleoside triphosphate hydrolases"/>
    <property type="match status" value="1"/>
</dbReference>
<dbReference type="PROSITE" id="PS51192">
    <property type="entry name" value="HELICASE_ATP_BIND_1"/>
    <property type="match status" value="1"/>
</dbReference>
<dbReference type="InterPro" id="IPR011545">
    <property type="entry name" value="DEAD/DEAH_box_helicase_dom"/>
</dbReference>
<dbReference type="SMART" id="SM00487">
    <property type="entry name" value="DEXDc"/>
    <property type="match status" value="1"/>
</dbReference>
<evidence type="ECO:0000256" key="1">
    <source>
        <dbReference type="ARBA" id="ARBA00022741"/>
    </source>
</evidence>
<dbReference type="GO" id="GO:0043138">
    <property type="term" value="F:3'-5' DNA helicase activity"/>
    <property type="evidence" value="ECO:0007669"/>
    <property type="project" value="TreeGrafter"/>
</dbReference>
<dbReference type="Pfam" id="PF00271">
    <property type="entry name" value="Helicase_C"/>
    <property type="match status" value="1"/>
</dbReference>
<dbReference type="STRING" id="190192.MK0244"/>
<reference evidence="5 6" key="1">
    <citation type="journal article" date="2002" name="Proc. Natl. Acad. Sci. U.S.A.">
        <title>The complete genome of hyperthermophile Methanopyrus kandleri AV19 and monophyly of archaeal methanogens.</title>
        <authorList>
            <person name="Slesarev A.I."/>
            <person name="Mezhevaya K.V."/>
            <person name="Makarova K.S."/>
            <person name="Polushin N.N."/>
            <person name="Shcherbinina O.V."/>
            <person name="Shakhova V.V."/>
            <person name="Belova G.I."/>
            <person name="Aravind L."/>
            <person name="Natale D.A."/>
            <person name="Rogozin I.B."/>
            <person name="Tatusov R.L."/>
            <person name="Wolf Y.I."/>
            <person name="Stetter K.O."/>
            <person name="Malykh A.G."/>
            <person name="Koonin E.V."/>
            <person name="Kozyavkin S.A."/>
        </authorList>
    </citation>
    <scope>NUCLEOTIDE SEQUENCE [LARGE SCALE GENOMIC DNA]</scope>
    <source>
        <strain evidence="6">AV19 / DSM 6324 / JCM 9639 / NBRC 100938</strain>
    </source>
</reference>
<dbReference type="GO" id="GO:0036297">
    <property type="term" value="P:interstrand cross-link repair"/>
    <property type="evidence" value="ECO:0007669"/>
    <property type="project" value="TreeGrafter"/>
</dbReference>
<feature type="domain" description="Helicase C-terminal" evidence="4">
    <location>
        <begin position="230"/>
        <end position="379"/>
    </location>
</feature>
<dbReference type="InterPro" id="IPR027417">
    <property type="entry name" value="P-loop_NTPase"/>
</dbReference>
<dbReference type="EnsemblBacteria" id="AAM01461">
    <property type="protein sequence ID" value="AAM01461"/>
    <property type="gene ID" value="MK0244"/>
</dbReference>
<keyword evidence="6" id="KW-1185">Reference proteome</keyword>
<keyword evidence="5" id="KW-0347">Helicase</keyword>
<dbReference type="HOGENOM" id="CLU_406353_0_0_2"/>
<evidence type="ECO:0000259" key="4">
    <source>
        <dbReference type="PROSITE" id="PS51194"/>
    </source>
</evidence>
<dbReference type="PANTHER" id="PTHR47957">
    <property type="entry name" value="ATP-DEPENDENT HELICASE HRQ1"/>
    <property type="match status" value="1"/>
</dbReference>
<dbReference type="Pfam" id="PF00270">
    <property type="entry name" value="DEAD"/>
    <property type="match status" value="1"/>
</dbReference>
<dbReference type="SMART" id="SM00490">
    <property type="entry name" value="HELICc"/>
    <property type="match status" value="1"/>
</dbReference>